<evidence type="ECO:0000313" key="8">
    <source>
        <dbReference type="Proteomes" id="UP000297900"/>
    </source>
</evidence>
<dbReference type="PANTHER" id="PTHR30011:SF16">
    <property type="entry name" value="C2H2 FINGER DOMAIN TRANSCRIPTION FACTOR (EUROFUNG)-RELATED"/>
    <property type="match status" value="1"/>
</dbReference>
<organism evidence="7 8">
    <name type="scientific">Cohnella luojiensis</name>
    <dbReference type="NCBI Taxonomy" id="652876"/>
    <lineage>
        <taxon>Bacteria</taxon>
        <taxon>Bacillati</taxon>
        <taxon>Bacillota</taxon>
        <taxon>Bacilli</taxon>
        <taxon>Bacillales</taxon>
        <taxon>Paenibacillaceae</taxon>
        <taxon>Cohnella</taxon>
    </lineage>
</organism>
<dbReference type="InterPro" id="IPR011251">
    <property type="entry name" value="Luciferase-like_dom"/>
</dbReference>
<dbReference type="InterPro" id="IPR036661">
    <property type="entry name" value="Luciferase-like_sf"/>
</dbReference>
<feature type="region of interest" description="Disordered" evidence="5">
    <location>
        <begin position="317"/>
        <end position="337"/>
    </location>
</feature>
<evidence type="ECO:0000256" key="2">
    <source>
        <dbReference type="ARBA" id="ARBA00022643"/>
    </source>
</evidence>
<protein>
    <submittedName>
        <fullName evidence="7">TIGR03571 family LLM class oxidoreductase</fullName>
        <ecNumber evidence="7">1.-.-.-</ecNumber>
    </submittedName>
</protein>
<dbReference type="Gene3D" id="3.20.20.30">
    <property type="entry name" value="Luciferase-like domain"/>
    <property type="match status" value="1"/>
</dbReference>
<evidence type="ECO:0000313" key="7">
    <source>
        <dbReference type="EMBL" id="TFE28645.1"/>
    </source>
</evidence>
<evidence type="ECO:0000256" key="4">
    <source>
        <dbReference type="ARBA" id="ARBA00023033"/>
    </source>
</evidence>
<accession>A0A4Y8M1U6</accession>
<feature type="domain" description="Luciferase-like" evidence="6">
    <location>
        <begin position="30"/>
        <end position="238"/>
    </location>
</feature>
<sequence>MRLFEHHQTYQRMYRESELTLGLHIPLENYQTETPTMAYQIELARAAETYGFTTLWLRDVILEDPHFADPAVGQIYDILIYATHLLSQTNRIAIGTSALVLPLRHPLRLAKEVATIEALFPERLIMGISSGDRQADFRGLGVDHPSRGIQFREALSYLEKVLYEHYPTVDSGYGHIHQATLVPKLKQRIPTMVTGFAQQDLDWLGRNGDGWMYYPQAPIRQLEAINAWRESAALQNHAAFRPFSMPMHLDLAEDPDEEATPIRLGFRVGRNGLLELLKIYQNIGVNHLFFALFDTPRPANEVIQELGEYVLPHFPPHRPILNPSKKNPGTAAPGANN</sequence>
<dbReference type="GO" id="GO:0004497">
    <property type="term" value="F:monooxygenase activity"/>
    <property type="evidence" value="ECO:0007669"/>
    <property type="project" value="UniProtKB-KW"/>
</dbReference>
<dbReference type="AlphaFoldDB" id="A0A4Y8M1U6"/>
<dbReference type="Pfam" id="PF00296">
    <property type="entry name" value="Bac_luciferase"/>
    <property type="match status" value="1"/>
</dbReference>
<dbReference type="InterPro" id="IPR051260">
    <property type="entry name" value="Diverse_substr_monoxygenases"/>
</dbReference>
<name>A0A4Y8M1U6_9BACL</name>
<keyword evidence="1" id="KW-0285">Flavoprotein</keyword>
<dbReference type="OrthoDB" id="7239898at2"/>
<evidence type="ECO:0000256" key="3">
    <source>
        <dbReference type="ARBA" id="ARBA00023002"/>
    </source>
</evidence>
<comment type="caution">
    <text evidence="7">The sequence shown here is derived from an EMBL/GenBank/DDBJ whole genome shotgun (WGS) entry which is preliminary data.</text>
</comment>
<keyword evidence="4" id="KW-0503">Monooxygenase</keyword>
<keyword evidence="3 7" id="KW-0560">Oxidoreductase</keyword>
<evidence type="ECO:0000259" key="6">
    <source>
        <dbReference type="Pfam" id="PF00296"/>
    </source>
</evidence>
<dbReference type="PANTHER" id="PTHR30011">
    <property type="entry name" value="ALKANESULFONATE MONOOXYGENASE-RELATED"/>
    <property type="match status" value="1"/>
</dbReference>
<dbReference type="InterPro" id="IPR020020">
    <property type="entry name" value="Luciferase-type_oxidoreductase"/>
</dbReference>
<dbReference type="EC" id="1.-.-.-" evidence="7"/>
<evidence type="ECO:0000256" key="5">
    <source>
        <dbReference type="SAM" id="MobiDB-lite"/>
    </source>
</evidence>
<keyword evidence="2" id="KW-0288">FMN</keyword>
<dbReference type="NCBIfam" id="TIGR03571">
    <property type="entry name" value="lucif_BA3436"/>
    <property type="match status" value="1"/>
</dbReference>
<proteinExistence type="predicted"/>
<reference evidence="7 8" key="1">
    <citation type="submission" date="2019-03" db="EMBL/GenBank/DDBJ databases">
        <title>Cohnella endophytica sp. nov., a novel endophytic bacterium isolated from bark of Sonneratia apetala.</title>
        <authorList>
            <person name="Tuo L."/>
        </authorList>
    </citation>
    <scope>NUCLEOTIDE SEQUENCE [LARGE SCALE GENOMIC DNA]</scope>
    <source>
        <strain evidence="7 8">CCTCC AB 208254</strain>
    </source>
</reference>
<dbReference type="SUPFAM" id="SSF51679">
    <property type="entry name" value="Bacterial luciferase-like"/>
    <property type="match status" value="1"/>
</dbReference>
<evidence type="ECO:0000256" key="1">
    <source>
        <dbReference type="ARBA" id="ARBA00022630"/>
    </source>
</evidence>
<gene>
    <name evidence="7" type="ORF">E2980_07410</name>
</gene>
<dbReference type="Proteomes" id="UP000297900">
    <property type="component" value="Unassembled WGS sequence"/>
</dbReference>
<dbReference type="GO" id="GO:0016705">
    <property type="term" value="F:oxidoreductase activity, acting on paired donors, with incorporation or reduction of molecular oxygen"/>
    <property type="evidence" value="ECO:0007669"/>
    <property type="project" value="InterPro"/>
</dbReference>
<dbReference type="EMBL" id="SOMN01000006">
    <property type="protein sequence ID" value="TFE28645.1"/>
    <property type="molecule type" value="Genomic_DNA"/>
</dbReference>
<keyword evidence="8" id="KW-1185">Reference proteome</keyword>